<evidence type="ECO:0000256" key="1">
    <source>
        <dbReference type="SAM" id="MobiDB-lite"/>
    </source>
</evidence>
<keyword evidence="3" id="KW-1185">Reference proteome</keyword>
<evidence type="ECO:0000313" key="3">
    <source>
        <dbReference type="Proteomes" id="UP001316803"/>
    </source>
</evidence>
<feature type="non-terminal residue" evidence="2">
    <location>
        <position position="1"/>
    </location>
</feature>
<proteinExistence type="predicted"/>
<evidence type="ECO:0000313" key="2">
    <source>
        <dbReference type="EMBL" id="KAK5947703.1"/>
    </source>
</evidence>
<feature type="compositionally biased region" description="Acidic residues" evidence="1">
    <location>
        <begin position="106"/>
        <end position="118"/>
    </location>
</feature>
<dbReference type="EMBL" id="JAKLMC020000096">
    <property type="protein sequence ID" value="KAK5947703.1"/>
    <property type="molecule type" value="Genomic_DNA"/>
</dbReference>
<feature type="compositionally biased region" description="Acidic residues" evidence="1">
    <location>
        <begin position="145"/>
        <end position="172"/>
    </location>
</feature>
<feature type="region of interest" description="Disordered" evidence="1">
    <location>
        <begin position="85"/>
        <end position="200"/>
    </location>
</feature>
<dbReference type="AlphaFoldDB" id="A0AAN8E872"/>
<comment type="caution">
    <text evidence="2">The sequence shown here is derived from an EMBL/GenBank/DDBJ whole genome shotgun (WGS) entry which is preliminary data.</text>
</comment>
<dbReference type="Proteomes" id="UP001316803">
    <property type="component" value="Unassembled WGS sequence"/>
</dbReference>
<feature type="compositionally biased region" description="Basic and acidic residues" evidence="1">
    <location>
        <begin position="123"/>
        <end position="134"/>
    </location>
</feature>
<name>A0AAN8E872_9EURO</name>
<accession>A0AAN8E872</accession>
<sequence length="233" mass="25361">KRWVPRVAINQKFVVRAIVALDGPIEILTSVVLTNTRDIQVQSTGTLHHLKFTAEIAGVFSHPTMQQPLDRRCCPHCCRCPAPFHPVSVDKSDDETTASTVGTATEADDLRESDEEFVQLDSETEHSAEDHHDQTTMSEGSSEHWDDDLADDGNDHDSDELDDEDHAADDSVDNGHGQGTQESLDHGPVDVSQVLEATSMHESSLASLSAVLHSLDVHKSDAANHARDGEADA</sequence>
<protein>
    <submittedName>
        <fullName evidence="2">Uncharacterized protein</fullName>
    </submittedName>
</protein>
<reference evidence="2 3" key="1">
    <citation type="submission" date="2022-12" db="EMBL/GenBank/DDBJ databases">
        <title>Genomic features and morphological characterization of a novel Knufia sp. strain isolated from spacecraft assembly facility.</title>
        <authorList>
            <person name="Teixeira M."/>
            <person name="Chander A.M."/>
            <person name="Stajich J.E."/>
            <person name="Venkateswaran K."/>
        </authorList>
    </citation>
    <scope>NUCLEOTIDE SEQUENCE [LARGE SCALE GENOMIC DNA]</scope>
    <source>
        <strain evidence="2 3">FJI-L2-BK-P2</strain>
    </source>
</reference>
<organism evidence="2 3">
    <name type="scientific">Knufia fluminis</name>
    <dbReference type="NCBI Taxonomy" id="191047"/>
    <lineage>
        <taxon>Eukaryota</taxon>
        <taxon>Fungi</taxon>
        <taxon>Dikarya</taxon>
        <taxon>Ascomycota</taxon>
        <taxon>Pezizomycotina</taxon>
        <taxon>Eurotiomycetes</taxon>
        <taxon>Chaetothyriomycetidae</taxon>
        <taxon>Chaetothyriales</taxon>
        <taxon>Trichomeriaceae</taxon>
        <taxon>Knufia</taxon>
    </lineage>
</organism>
<gene>
    <name evidence="2" type="ORF">OHC33_011283</name>
</gene>